<evidence type="ECO:0000256" key="4">
    <source>
        <dbReference type="ARBA" id="ARBA00023136"/>
    </source>
</evidence>
<dbReference type="OrthoDB" id="5348404at2759"/>
<dbReference type="PANTHER" id="PTHR23423">
    <property type="entry name" value="ORGANIC SOLUTE TRANSPORTER-RELATED"/>
    <property type="match status" value="1"/>
</dbReference>
<keyword evidence="8" id="KW-1185">Reference proteome</keyword>
<feature type="compositionally biased region" description="Polar residues" evidence="5">
    <location>
        <begin position="205"/>
        <end position="214"/>
    </location>
</feature>
<dbReference type="AlphaFoldDB" id="A0A1E7F6C3"/>
<evidence type="ECO:0000256" key="5">
    <source>
        <dbReference type="SAM" id="MobiDB-lite"/>
    </source>
</evidence>
<reference evidence="7 8" key="1">
    <citation type="submission" date="2016-09" db="EMBL/GenBank/DDBJ databases">
        <title>Extensive genetic diversity and differential bi-allelic expression allows diatom success in the polar Southern Ocean.</title>
        <authorList>
            <consortium name="DOE Joint Genome Institute"/>
            <person name="Mock T."/>
            <person name="Otillar R.P."/>
            <person name="Strauss J."/>
            <person name="Dupont C."/>
            <person name="Frickenhaus S."/>
            <person name="Maumus F."/>
            <person name="Mcmullan M."/>
            <person name="Sanges R."/>
            <person name="Schmutz J."/>
            <person name="Toseland A."/>
            <person name="Valas R."/>
            <person name="Veluchamy A."/>
            <person name="Ward B.J."/>
            <person name="Allen A."/>
            <person name="Barry K."/>
            <person name="Falciatore A."/>
            <person name="Ferrante M."/>
            <person name="Fortunato A.E."/>
            <person name="Gloeckner G."/>
            <person name="Gruber A."/>
            <person name="Hipkin R."/>
            <person name="Janech M."/>
            <person name="Kroth P."/>
            <person name="Leese F."/>
            <person name="Lindquist E."/>
            <person name="Lyon B.R."/>
            <person name="Martin J."/>
            <person name="Mayer C."/>
            <person name="Parker M."/>
            <person name="Quesneville H."/>
            <person name="Raymond J."/>
            <person name="Uhlig C."/>
            <person name="Valentin K.U."/>
            <person name="Worden A.Z."/>
            <person name="Armbrust E.V."/>
            <person name="Bowler C."/>
            <person name="Green B."/>
            <person name="Moulton V."/>
            <person name="Van Oosterhout C."/>
            <person name="Grigoriev I."/>
        </authorList>
    </citation>
    <scope>NUCLEOTIDE SEQUENCE [LARGE SCALE GENOMIC DNA]</scope>
    <source>
        <strain evidence="7 8">CCMP1102</strain>
    </source>
</reference>
<gene>
    <name evidence="7" type="ORF">FRACYDRAFT_269810</name>
</gene>
<evidence type="ECO:0000256" key="6">
    <source>
        <dbReference type="SAM" id="Phobius"/>
    </source>
</evidence>
<dbReference type="InterPro" id="IPR005178">
    <property type="entry name" value="Ostalpha/TMEM184C"/>
</dbReference>
<name>A0A1E7F6C3_9STRA</name>
<dbReference type="Pfam" id="PF03619">
    <property type="entry name" value="Solute_trans_a"/>
    <property type="match status" value="1"/>
</dbReference>
<feature type="transmembrane region" description="Helical" evidence="6">
    <location>
        <begin position="50"/>
        <end position="71"/>
    </location>
</feature>
<dbReference type="EMBL" id="KV784361">
    <property type="protein sequence ID" value="OEU13413.1"/>
    <property type="molecule type" value="Genomic_DNA"/>
</dbReference>
<dbReference type="InParanoid" id="A0A1E7F6C3"/>
<protein>
    <submittedName>
        <fullName evidence="7">DUF300-domain-containing protein</fullName>
    </submittedName>
</protein>
<evidence type="ECO:0000256" key="1">
    <source>
        <dbReference type="ARBA" id="ARBA00004141"/>
    </source>
</evidence>
<evidence type="ECO:0000256" key="2">
    <source>
        <dbReference type="ARBA" id="ARBA00022692"/>
    </source>
</evidence>
<evidence type="ECO:0000313" key="8">
    <source>
        <dbReference type="Proteomes" id="UP000095751"/>
    </source>
</evidence>
<feature type="region of interest" description="Disordered" evidence="5">
    <location>
        <begin position="268"/>
        <end position="299"/>
    </location>
</feature>
<dbReference type="Proteomes" id="UP000095751">
    <property type="component" value="Unassembled WGS sequence"/>
</dbReference>
<feature type="transmembrane region" description="Helical" evidence="6">
    <location>
        <begin position="123"/>
        <end position="142"/>
    </location>
</feature>
<keyword evidence="4 6" id="KW-0472">Membrane</keyword>
<accession>A0A1E7F6C3</accession>
<dbReference type="KEGG" id="fcy:FRACYDRAFT_269810"/>
<comment type="subcellular location">
    <subcellularLocation>
        <location evidence="1">Membrane</location>
        <topology evidence="1">Multi-pass membrane protein</topology>
    </subcellularLocation>
</comment>
<sequence>MVNMLRQKVRRDPSLAQHLGHHHFPFNFILEPWDLGVEFMLQCKHGVLQYVVAKTAFTIITYILLSLGMYGEGEFVWTSPYPYLAFLMNISVMYALYSLVKLFHAVHDELRQPIDWHPLGKFLCVKGVVFFTWWQGVLIFYLKAHGIIDDIGSWTGEDVANGLIDYCICVEMVGFAIAHSFTFTYKEYLPSTVEAAIVGYEEVQQQPPSNNSDGSMGGESQGLSYHPPEMLARPMNMKDAFWSSTLPSETLHDIRRLQNGVNHAAAQVNDSGTISLQGMSSSDNDDDRPGPQQQQQHFV</sequence>
<keyword evidence="3 6" id="KW-1133">Transmembrane helix</keyword>
<feature type="compositionally biased region" description="Polar residues" evidence="5">
    <location>
        <begin position="268"/>
        <end position="282"/>
    </location>
</feature>
<dbReference type="SMART" id="SM01417">
    <property type="entry name" value="Solute_trans_a"/>
    <property type="match status" value="1"/>
</dbReference>
<feature type="transmembrane region" description="Helical" evidence="6">
    <location>
        <begin position="83"/>
        <end position="103"/>
    </location>
</feature>
<evidence type="ECO:0000313" key="7">
    <source>
        <dbReference type="EMBL" id="OEU13413.1"/>
    </source>
</evidence>
<keyword evidence="2 6" id="KW-0812">Transmembrane</keyword>
<proteinExistence type="predicted"/>
<evidence type="ECO:0000256" key="3">
    <source>
        <dbReference type="ARBA" id="ARBA00022989"/>
    </source>
</evidence>
<organism evidence="7 8">
    <name type="scientific">Fragilariopsis cylindrus CCMP1102</name>
    <dbReference type="NCBI Taxonomy" id="635003"/>
    <lineage>
        <taxon>Eukaryota</taxon>
        <taxon>Sar</taxon>
        <taxon>Stramenopiles</taxon>
        <taxon>Ochrophyta</taxon>
        <taxon>Bacillariophyta</taxon>
        <taxon>Bacillariophyceae</taxon>
        <taxon>Bacillariophycidae</taxon>
        <taxon>Bacillariales</taxon>
        <taxon>Bacillariaceae</taxon>
        <taxon>Fragilariopsis</taxon>
    </lineage>
</organism>
<feature type="region of interest" description="Disordered" evidence="5">
    <location>
        <begin position="205"/>
        <end position="229"/>
    </location>
</feature>
<dbReference type="GO" id="GO:0016020">
    <property type="term" value="C:membrane"/>
    <property type="evidence" value="ECO:0007669"/>
    <property type="project" value="UniProtKB-SubCell"/>
</dbReference>